<dbReference type="Proteomes" id="UP000014760">
    <property type="component" value="Unassembled WGS sequence"/>
</dbReference>
<keyword evidence="4" id="KW-1185">Reference proteome</keyword>
<dbReference type="EnsemblMetazoa" id="CapteT202632">
    <property type="protein sequence ID" value="CapteP202632"/>
    <property type="gene ID" value="CapteG202632"/>
</dbReference>
<sequence>MSNYLVDAHQDVTICLNSNSVAGSYTNVKSECTIPMEQLLELPRGAWDAAMECISFSSAIVNYDEATPPKVPTPPIPFDLDYADFYLKCAFLTKAQDGKCYKERGGDKGEYILVQITEDTPTRESIAQDFRTAFKRRTEIEHFPGLPNPDTLNTTKLILYEKTTQGVTSNKYALPLEPILNRAGDVDTFFYVVSKLLQVAPMTYRIEGGHVIWTPSSLPSEKVGFRLSGTNIPNLHRMIKVFGGDVNKGVDTMGESEWTSPYQINLEKPESNTHYDPYNLCASYFWWNEQEQWEDRGLEFCDRTFGNSMERIKYEDLTRSCNTLSEALDIVIPSHLDPSVNADGKAALQSEILSINRKLNNIILLRCIMRKLKMNKTIHWSRYKDDNCLKRGQHAVDREGVTINYKGKMCSIVPDILGYAGKDYQTYEFNPHWPPGGLVGWVKSYMDLDIYIGPTTTRVFENLPRFCEKREFRLDELIEVTPDVKQEAIHFRWNDVVKHAHGFSMQWQDHPCFFELTKVVVSHFDDDLFIPAKSCGITSRADPHVVDGVLPYSREVWCITKREWQKKRSDNGQASTPAIERPLGTLRSPASFQTLQVLIDAFYADLDNRILSDSDNRQLGLKARDLVKITYDQFTLNYSVGCGDKTSYVALTLSSKMATLFGLEKDETPDAEVVVEKQSNTRDVSNRLQMTEERKRVNLALGGRRIKAPNHEATRDRRSHKTLRKGFERHPGEIPWHLGGLADTRQQKGAGRVFEERRGICGQHRFNKRSPASTGWPSTSPRNSLNLHCSLTLTADAPKTCIDLSGVSTWQPSDTGNGKDSTIPCNSPIPPRTRALAHPYKHSHLPPKKRPKKSRIRNGLSLLSFKVLKRLSATHTRLYIHYVTTSMVIFMVATPHTPNSPQPKVTSRNPNFGAKKNSQNNNGVLSITTDSSMYDGTGLIRAKPATVKDDNPYGVSTVPIPLLPKVNEELIRMEYRQ</sequence>
<gene>
    <name evidence="2" type="ORF">CAPTEDRAFT_202632</name>
</gene>
<dbReference type="EMBL" id="AMQN01011836">
    <property type="status" value="NOT_ANNOTATED_CDS"/>
    <property type="molecule type" value="Genomic_DNA"/>
</dbReference>
<evidence type="ECO:0000313" key="2">
    <source>
        <dbReference type="EMBL" id="ELT95462.1"/>
    </source>
</evidence>
<dbReference type="EMBL" id="KB309128">
    <property type="protein sequence ID" value="ELT95462.1"/>
    <property type="molecule type" value="Genomic_DNA"/>
</dbReference>
<dbReference type="AlphaFoldDB" id="R7TPH4"/>
<name>R7TPH4_CAPTE</name>
<protein>
    <submittedName>
        <fullName evidence="2 3">Uncharacterized protein</fullName>
    </submittedName>
</protein>
<reference evidence="3" key="3">
    <citation type="submission" date="2015-06" db="UniProtKB">
        <authorList>
            <consortium name="EnsemblMetazoa"/>
        </authorList>
    </citation>
    <scope>IDENTIFICATION</scope>
</reference>
<proteinExistence type="predicted"/>
<reference evidence="2 4" key="2">
    <citation type="journal article" date="2013" name="Nature">
        <title>Insights into bilaterian evolution from three spiralian genomes.</title>
        <authorList>
            <person name="Simakov O."/>
            <person name="Marletaz F."/>
            <person name="Cho S.J."/>
            <person name="Edsinger-Gonzales E."/>
            <person name="Havlak P."/>
            <person name="Hellsten U."/>
            <person name="Kuo D.H."/>
            <person name="Larsson T."/>
            <person name="Lv J."/>
            <person name="Arendt D."/>
            <person name="Savage R."/>
            <person name="Osoegawa K."/>
            <person name="de Jong P."/>
            <person name="Grimwood J."/>
            <person name="Chapman J.A."/>
            <person name="Shapiro H."/>
            <person name="Aerts A."/>
            <person name="Otillar R.P."/>
            <person name="Terry A.Y."/>
            <person name="Boore J.L."/>
            <person name="Grigoriev I.V."/>
            <person name="Lindberg D.R."/>
            <person name="Seaver E.C."/>
            <person name="Weisblat D.A."/>
            <person name="Putnam N.H."/>
            <person name="Rokhsar D.S."/>
        </authorList>
    </citation>
    <scope>NUCLEOTIDE SEQUENCE</scope>
    <source>
        <strain evidence="2 4">I ESC-2004</strain>
    </source>
</reference>
<reference evidence="4" key="1">
    <citation type="submission" date="2012-12" db="EMBL/GenBank/DDBJ databases">
        <authorList>
            <person name="Hellsten U."/>
            <person name="Grimwood J."/>
            <person name="Chapman J.A."/>
            <person name="Shapiro H."/>
            <person name="Aerts A."/>
            <person name="Otillar R.P."/>
            <person name="Terry A.Y."/>
            <person name="Boore J.L."/>
            <person name="Simakov O."/>
            <person name="Marletaz F."/>
            <person name="Cho S.-J."/>
            <person name="Edsinger-Gonzales E."/>
            <person name="Havlak P."/>
            <person name="Kuo D.-H."/>
            <person name="Larsson T."/>
            <person name="Lv J."/>
            <person name="Arendt D."/>
            <person name="Savage R."/>
            <person name="Osoegawa K."/>
            <person name="de Jong P."/>
            <person name="Lindberg D.R."/>
            <person name="Seaver E.C."/>
            <person name="Weisblat D.A."/>
            <person name="Putnam N.H."/>
            <person name="Grigoriev I.V."/>
            <person name="Rokhsar D.S."/>
        </authorList>
    </citation>
    <scope>NUCLEOTIDE SEQUENCE</scope>
    <source>
        <strain evidence="4">I ESC-2004</strain>
    </source>
</reference>
<feature type="region of interest" description="Disordered" evidence="1">
    <location>
        <begin position="898"/>
        <end position="923"/>
    </location>
</feature>
<evidence type="ECO:0000313" key="4">
    <source>
        <dbReference type="Proteomes" id="UP000014760"/>
    </source>
</evidence>
<organism evidence="2">
    <name type="scientific">Capitella teleta</name>
    <name type="common">Polychaete worm</name>
    <dbReference type="NCBI Taxonomy" id="283909"/>
    <lineage>
        <taxon>Eukaryota</taxon>
        <taxon>Metazoa</taxon>
        <taxon>Spiralia</taxon>
        <taxon>Lophotrochozoa</taxon>
        <taxon>Annelida</taxon>
        <taxon>Polychaeta</taxon>
        <taxon>Sedentaria</taxon>
        <taxon>Scolecida</taxon>
        <taxon>Capitellidae</taxon>
        <taxon>Capitella</taxon>
    </lineage>
</organism>
<dbReference type="HOGENOM" id="CLU_304241_0_0_1"/>
<evidence type="ECO:0000313" key="3">
    <source>
        <dbReference type="EnsemblMetazoa" id="CapteP202632"/>
    </source>
</evidence>
<accession>R7TPH4</accession>
<evidence type="ECO:0000256" key="1">
    <source>
        <dbReference type="SAM" id="MobiDB-lite"/>
    </source>
</evidence>